<keyword evidence="3" id="KW-1185">Reference proteome</keyword>
<evidence type="ECO:0000313" key="4">
    <source>
        <dbReference type="RefSeq" id="XP_010504792.1"/>
    </source>
</evidence>
<reference evidence="3" key="1">
    <citation type="journal article" date="1997" name="Nucleic Acids Res.">
        <title>tRNAscan-SE: a program for improved detection of transfer RNA genes in genomic sequence.</title>
        <authorList>
            <person name="Lowe T.M."/>
            <person name="Eddy S.R."/>
        </authorList>
    </citation>
    <scope>NUCLEOTIDE SEQUENCE [LARGE SCALE GENOMIC DNA]</scope>
    <source>
        <strain evidence="3">r\DH55</strain>
    </source>
</reference>
<dbReference type="InterPro" id="IPR050804">
    <property type="entry name" value="MCC"/>
</dbReference>
<evidence type="ECO:0000313" key="3">
    <source>
        <dbReference type="Proteomes" id="UP000694864"/>
    </source>
</evidence>
<organism evidence="3 5">
    <name type="scientific">Camelina sativa</name>
    <name type="common">False flax</name>
    <name type="synonym">Myagrum sativum</name>
    <dbReference type="NCBI Taxonomy" id="90675"/>
    <lineage>
        <taxon>Eukaryota</taxon>
        <taxon>Viridiplantae</taxon>
        <taxon>Streptophyta</taxon>
        <taxon>Embryophyta</taxon>
        <taxon>Tracheophyta</taxon>
        <taxon>Spermatophyta</taxon>
        <taxon>Magnoliopsida</taxon>
        <taxon>eudicotyledons</taxon>
        <taxon>Gunneridae</taxon>
        <taxon>Pentapetalae</taxon>
        <taxon>rosids</taxon>
        <taxon>malvids</taxon>
        <taxon>Brassicales</taxon>
        <taxon>Brassicaceae</taxon>
        <taxon>Camelineae</taxon>
        <taxon>Camelina</taxon>
    </lineage>
</organism>
<evidence type="ECO:0000256" key="2">
    <source>
        <dbReference type="SAM" id="MobiDB-lite"/>
    </source>
</evidence>
<dbReference type="PANTHER" id="PTHR46236">
    <property type="entry name" value="TRAF-LIKE SUPERFAMILY PROTEIN"/>
    <property type="match status" value="1"/>
</dbReference>
<gene>
    <name evidence="4 5 6" type="primary">LOC104781753</name>
</gene>
<evidence type="ECO:0000313" key="6">
    <source>
        <dbReference type="RefSeq" id="XP_010504794.1"/>
    </source>
</evidence>
<name>A0ABM0YRE5_CAMSA</name>
<sequence length="256" mass="28103">MDISSLSQSNASEDVSRSVGIYGISSTSVAADTEFSNSDNDDAPKEDVDDDTSSFVSNDSARNRSSLDQVKSLEDASQTADNGGRGLTMASVTGTSDNMLTETRPVKETMDVNGFGVFSSQVESVSHIFKRHPDMAIGFRPKNQQIRRAYMGALLSLIKMLCQSPEKLSEDDLSNADDTLVDLIDAGFMLDWLKTKLDEVSQKKKIEQGSGARIQTMEEQLQKLKRLFLDLESQLQKEKVEALVARAPLSFNDVVC</sequence>
<proteinExistence type="predicted"/>
<feature type="region of interest" description="Disordered" evidence="2">
    <location>
        <begin position="30"/>
        <end position="100"/>
    </location>
</feature>
<keyword evidence="1" id="KW-0175">Coiled coil</keyword>
<protein>
    <submittedName>
        <fullName evidence="4 5">MATH domain and coiled-coil domain-containing protein At3g58440-like isoform X1</fullName>
    </submittedName>
</protein>
<evidence type="ECO:0000256" key="1">
    <source>
        <dbReference type="SAM" id="Coils"/>
    </source>
</evidence>
<feature type="compositionally biased region" description="Polar residues" evidence="2">
    <location>
        <begin position="90"/>
        <end position="100"/>
    </location>
</feature>
<dbReference type="RefSeq" id="XP_010504793.1">
    <property type="nucleotide sequence ID" value="XM_010506491.2"/>
</dbReference>
<dbReference type="PANTHER" id="PTHR46236:SF8">
    <property type="entry name" value="UBIQUITIN-SPECIFIC PROTEASE FAMILY C19-RELATED PROTEIN"/>
    <property type="match status" value="1"/>
</dbReference>
<dbReference type="GeneID" id="104781753"/>
<feature type="compositionally biased region" description="Polar residues" evidence="2">
    <location>
        <begin position="53"/>
        <end position="81"/>
    </location>
</feature>
<reference evidence="4 5" key="3">
    <citation type="submission" date="2025-05" db="UniProtKB">
        <authorList>
            <consortium name="RefSeq"/>
        </authorList>
    </citation>
    <scope>IDENTIFICATION</scope>
    <source>
        <tissue evidence="4 5">Leaf</tissue>
    </source>
</reference>
<accession>A0ABM0YRE5</accession>
<dbReference type="RefSeq" id="XP_010504792.1">
    <property type="nucleotide sequence ID" value="XM_010506490.2"/>
</dbReference>
<dbReference type="RefSeq" id="XP_010504794.1">
    <property type="nucleotide sequence ID" value="XM_010506492.2"/>
</dbReference>
<reference evidence="3" key="2">
    <citation type="journal article" date="2014" name="Nat. Commun.">
        <title>The emerging biofuel crop Camelina sativa retains a highly undifferentiated hexaploid genome structure.</title>
        <authorList>
            <person name="Kagale S."/>
            <person name="Koh C."/>
            <person name="Nixon J."/>
            <person name="Bollina V."/>
            <person name="Clarke W.E."/>
            <person name="Tuteja R."/>
            <person name="Spillane C."/>
            <person name="Robinson S.J."/>
            <person name="Links M.G."/>
            <person name="Clarke C."/>
            <person name="Higgins E.E."/>
            <person name="Huebert T."/>
            <person name="Sharpe A.G."/>
            <person name="Parkin I.A."/>
        </authorList>
    </citation>
    <scope>NUCLEOTIDE SEQUENCE [LARGE SCALE GENOMIC DNA]</scope>
    <source>
        <strain evidence="3">r\DH55</strain>
    </source>
</reference>
<dbReference type="Proteomes" id="UP000694864">
    <property type="component" value="Chromosome 4"/>
</dbReference>
<feature type="coiled-coil region" evidence="1">
    <location>
        <begin position="214"/>
        <end position="241"/>
    </location>
</feature>
<evidence type="ECO:0000313" key="5">
    <source>
        <dbReference type="RefSeq" id="XP_010504793.1"/>
    </source>
</evidence>